<gene>
    <name evidence="1" type="ORF">SAMN05192564_107269</name>
</gene>
<protein>
    <recommendedName>
        <fullName evidence="3">YfiR family protein</fullName>
    </recommendedName>
</protein>
<proteinExistence type="predicted"/>
<name>A0A1H4H5X7_9BURK</name>
<dbReference type="InterPro" id="IPR025293">
    <property type="entry name" value="YfiR/HmsC-like"/>
</dbReference>
<sequence length="231" mass="25056">MPICVACLVLVVQTGSPSGYFASVTHSRHHDVGSYPFRAPELARVFWRQLLSFVSFCLIALLTSPDSHAQLAAQRATGQQARAVEVARIVTGIVGFTRWPTERTTIRLCIVTPARYADRLGEHVVDLQSRTIVTQRYAANDPRLETGCDVVYIEPIDEAAHEHLFQRLAGLPVLSIGGSDDACAMGSLFCLTASASASAISFAANLDAIVRSGLRINPKVLLLARTREPAQ</sequence>
<organism evidence="1 2">
    <name type="scientific">Paraburkholderia sartisoli</name>
    <dbReference type="NCBI Taxonomy" id="83784"/>
    <lineage>
        <taxon>Bacteria</taxon>
        <taxon>Pseudomonadati</taxon>
        <taxon>Pseudomonadota</taxon>
        <taxon>Betaproteobacteria</taxon>
        <taxon>Burkholderiales</taxon>
        <taxon>Burkholderiaceae</taxon>
        <taxon>Paraburkholderia</taxon>
    </lineage>
</organism>
<keyword evidence="2" id="KW-1185">Reference proteome</keyword>
<dbReference type="Pfam" id="PF13689">
    <property type="entry name" value="DUF4154"/>
    <property type="match status" value="1"/>
</dbReference>
<accession>A0A1H4H5X7</accession>
<evidence type="ECO:0008006" key="3">
    <source>
        <dbReference type="Google" id="ProtNLM"/>
    </source>
</evidence>
<dbReference type="Proteomes" id="UP000198638">
    <property type="component" value="Unassembled WGS sequence"/>
</dbReference>
<evidence type="ECO:0000313" key="2">
    <source>
        <dbReference type="Proteomes" id="UP000198638"/>
    </source>
</evidence>
<dbReference type="EMBL" id="FNRQ01000007">
    <property type="protein sequence ID" value="SEB17165.1"/>
    <property type="molecule type" value="Genomic_DNA"/>
</dbReference>
<evidence type="ECO:0000313" key="1">
    <source>
        <dbReference type="EMBL" id="SEB17165.1"/>
    </source>
</evidence>
<reference evidence="2" key="1">
    <citation type="submission" date="2016-10" db="EMBL/GenBank/DDBJ databases">
        <authorList>
            <person name="Varghese N."/>
            <person name="Submissions S."/>
        </authorList>
    </citation>
    <scope>NUCLEOTIDE SEQUENCE [LARGE SCALE GENOMIC DNA]</scope>
    <source>
        <strain evidence="2">LMG 24000</strain>
    </source>
</reference>
<dbReference type="STRING" id="83784.SAMN05192564_107269"/>
<dbReference type="AlphaFoldDB" id="A0A1H4H5X7"/>